<evidence type="ECO:0000256" key="2">
    <source>
        <dbReference type="SAM" id="SignalP"/>
    </source>
</evidence>
<keyword evidence="4" id="KW-1185">Reference proteome</keyword>
<name>A0ABU3H5D0_9BACL</name>
<protein>
    <submittedName>
        <fullName evidence="3">Uncharacterized protein</fullName>
    </submittedName>
</protein>
<accession>A0ABU3H5D0</accession>
<dbReference type="Gene3D" id="2.60.40.10">
    <property type="entry name" value="Immunoglobulins"/>
    <property type="match status" value="1"/>
</dbReference>
<comment type="caution">
    <text evidence="3">The sequence shown here is derived from an EMBL/GenBank/DDBJ whole genome shotgun (WGS) entry which is preliminary data.</text>
</comment>
<feature type="signal peptide" evidence="2">
    <location>
        <begin position="1"/>
        <end position="24"/>
    </location>
</feature>
<sequence length="752" mass="82704">MKKITTWILAILLFTFASIPLAQATDTKSVSVAIPITTGLVGNNGSAKVFLLDLPTGVTPSALQTTTLKYVGSNETIGGVTLENGKLKVTLKGVSNQKTIEVNGYKSSFNGSFTTNIGNSIWRYSDGRRWQINDYNPANDRMETYDKNATDYGMPSADPPKTLVNAMSDQSTTGRGWYSDTGEKIDEQYVISTTIQPILKSTSSYVKEAKFKNGKIITAHYIGGNNNRWVDKTEEATIPITTNVQGRFYSATVNYYYTATAKLTTYSYGGKITFDYNLPSDATLNGGVTILKPSPNPTKFDGKDVPVQLSLRGELIAYANSSNIEEWVFYAKEKDKESTLQTKKDYSKVLSSNRQFDFIIPKSRIIGDNYKQEYTLTVVARFKSPVTTKSGTITSLQQTFGAIIEVYKTAPSISFPEPASEPAEPKGDPPVARLSAPDTVKAGEEFLASGGGSYDPDGTVEGYLWETTGAKTAASAPNQQNVTLWYPSSEIGQNNIGLTVVDNDLMSDSTGTFVNVIEPKPVAALRIGGTKKQNRAVTIYNESISPKHYPLKDERTKITIRPIIGGTSSDIKYSGPLTGVNIKDVLFRQPGTYEATIYVENTAGYSDSTTITFDIVPDEAPKIYFSMPGTVYRDPQNNNKASISLDDLSFSPDDDILVSRLWEYRYDSDNDGSFEDESWVVFSHGNEDRLNLEVSEVGRYEIRHTATEEFGQPTLDEFVTAGDRRSANSDSQSAAERIVDVKNRGPQGDWAW</sequence>
<evidence type="ECO:0000256" key="1">
    <source>
        <dbReference type="SAM" id="MobiDB-lite"/>
    </source>
</evidence>
<feature type="chain" id="PRO_5045805556" evidence="2">
    <location>
        <begin position="25"/>
        <end position="752"/>
    </location>
</feature>
<dbReference type="RefSeq" id="WP_025697730.1">
    <property type="nucleotide sequence ID" value="NZ_JAUSUY010000005.1"/>
</dbReference>
<proteinExistence type="predicted"/>
<keyword evidence="2" id="KW-0732">Signal</keyword>
<organism evidence="3 4">
    <name type="scientific">Paenibacillus forsythiae</name>
    <dbReference type="NCBI Taxonomy" id="365616"/>
    <lineage>
        <taxon>Bacteria</taxon>
        <taxon>Bacillati</taxon>
        <taxon>Bacillota</taxon>
        <taxon>Bacilli</taxon>
        <taxon>Bacillales</taxon>
        <taxon>Paenibacillaceae</taxon>
        <taxon>Paenibacillus</taxon>
    </lineage>
</organism>
<evidence type="ECO:0000313" key="3">
    <source>
        <dbReference type="EMBL" id="MDT3426023.1"/>
    </source>
</evidence>
<feature type="region of interest" description="Disordered" evidence="1">
    <location>
        <begin position="723"/>
        <end position="752"/>
    </location>
</feature>
<dbReference type="InterPro" id="IPR013783">
    <property type="entry name" value="Ig-like_fold"/>
</dbReference>
<dbReference type="Proteomes" id="UP001248709">
    <property type="component" value="Unassembled WGS sequence"/>
</dbReference>
<evidence type="ECO:0000313" key="4">
    <source>
        <dbReference type="Proteomes" id="UP001248709"/>
    </source>
</evidence>
<gene>
    <name evidence="3" type="ORF">J2Z22_001543</name>
</gene>
<reference evidence="3 4" key="1">
    <citation type="submission" date="2023-07" db="EMBL/GenBank/DDBJ databases">
        <title>Genomic Encyclopedia of Type Strains, Phase IV (KMG-IV): sequencing the most valuable type-strain genomes for metagenomic binning, comparative biology and taxonomic classification.</title>
        <authorList>
            <person name="Goeker M."/>
        </authorList>
    </citation>
    <scope>NUCLEOTIDE SEQUENCE [LARGE SCALE GENOMIC DNA]</scope>
    <source>
        <strain evidence="3 4">T98</strain>
    </source>
</reference>
<dbReference type="EMBL" id="JAUSUY010000005">
    <property type="protein sequence ID" value="MDT3426023.1"/>
    <property type="molecule type" value="Genomic_DNA"/>
</dbReference>